<accession>A0A1B6PD31</accession>
<dbReference type="InParanoid" id="A0A1B6PD31"/>
<evidence type="ECO:0000313" key="1">
    <source>
        <dbReference type="EMBL" id="KXG23594.1"/>
    </source>
</evidence>
<reference evidence="2" key="2">
    <citation type="journal article" date="2018" name="Plant J.">
        <title>The Sorghum bicolor reference genome: improved assembly, gene annotations, a transcriptome atlas, and signatures of genome organization.</title>
        <authorList>
            <person name="McCormick R.F."/>
            <person name="Truong S.K."/>
            <person name="Sreedasyam A."/>
            <person name="Jenkins J."/>
            <person name="Shu S."/>
            <person name="Sims D."/>
            <person name="Kennedy M."/>
            <person name="Amirebrahimi M."/>
            <person name="Weers B.D."/>
            <person name="McKinley B."/>
            <person name="Mattison A."/>
            <person name="Morishige D.T."/>
            <person name="Grimwood J."/>
            <person name="Schmutz J."/>
            <person name="Mullet J.E."/>
        </authorList>
    </citation>
    <scope>NUCLEOTIDE SEQUENCE [LARGE SCALE GENOMIC DNA]</scope>
    <source>
        <strain evidence="2">cv. BTx623</strain>
    </source>
</reference>
<dbReference type="Proteomes" id="UP000000768">
    <property type="component" value="Chromosome 8"/>
</dbReference>
<reference evidence="1 2" key="1">
    <citation type="journal article" date="2009" name="Nature">
        <title>The Sorghum bicolor genome and the diversification of grasses.</title>
        <authorList>
            <person name="Paterson A.H."/>
            <person name="Bowers J.E."/>
            <person name="Bruggmann R."/>
            <person name="Dubchak I."/>
            <person name="Grimwood J."/>
            <person name="Gundlach H."/>
            <person name="Haberer G."/>
            <person name="Hellsten U."/>
            <person name="Mitros T."/>
            <person name="Poliakov A."/>
            <person name="Schmutz J."/>
            <person name="Spannagl M."/>
            <person name="Tang H."/>
            <person name="Wang X."/>
            <person name="Wicker T."/>
            <person name="Bharti A.K."/>
            <person name="Chapman J."/>
            <person name="Feltus F.A."/>
            <person name="Gowik U."/>
            <person name="Grigoriev I.V."/>
            <person name="Lyons E."/>
            <person name="Maher C.A."/>
            <person name="Martis M."/>
            <person name="Narechania A."/>
            <person name="Otillar R.P."/>
            <person name="Penning B.W."/>
            <person name="Salamov A.A."/>
            <person name="Wang Y."/>
            <person name="Zhang L."/>
            <person name="Carpita N.C."/>
            <person name="Freeling M."/>
            <person name="Gingle A.R."/>
            <person name="Hash C.T."/>
            <person name="Keller B."/>
            <person name="Klein P."/>
            <person name="Kresovich S."/>
            <person name="McCann M.C."/>
            <person name="Ming R."/>
            <person name="Peterson D.G."/>
            <person name="Mehboob-ur-Rahman"/>
            <person name="Ware D."/>
            <person name="Westhoff P."/>
            <person name="Mayer K.F."/>
            <person name="Messing J."/>
            <person name="Rokhsar D.S."/>
        </authorList>
    </citation>
    <scope>NUCLEOTIDE SEQUENCE [LARGE SCALE GENOMIC DNA]</scope>
    <source>
        <strain evidence="2">cv. BTx623</strain>
    </source>
</reference>
<dbReference type="Gramene" id="KXG23594">
    <property type="protein sequence ID" value="KXG23594"/>
    <property type="gene ID" value="SORBI_3008G115400"/>
</dbReference>
<name>A0A1B6PD31_SORBI</name>
<proteinExistence type="predicted"/>
<dbReference type="AlphaFoldDB" id="A0A1B6PD31"/>
<sequence>MMCRERRKRKGHGQEFSVEIFHMTVHILNVYTSWMTTRAAWECKSVHEVACSVLKGLPEHFAECPASGLATLVQSHLHRTECRVCQFSLIFQKEVYIVERVAHGKSNR</sequence>
<keyword evidence="2" id="KW-1185">Reference proteome</keyword>
<protein>
    <submittedName>
        <fullName evidence="1">Uncharacterized protein</fullName>
    </submittedName>
</protein>
<gene>
    <name evidence="1" type="ORF">SORBI_3008G115400</name>
</gene>
<organism evidence="1 2">
    <name type="scientific">Sorghum bicolor</name>
    <name type="common">Sorghum</name>
    <name type="synonym">Sorghum vulgare</name>
    <dbReference type="NCBI Taxonomy" id="4558"/>
    <lineage>
        <taxon>Eukaryota</taxon>
        <taxon>Viridiplantae</taxon>
        <taxon>Streptophyta</taxon>
        <taxon>Embryophyta</taxon>
        <taxon>Tracheophyta</taxon>
        <taxon>Spermatophyta</taxon>
        <taxon>Magnoliopsida</taxon>
        <taxon>Liliopsida</taxon>
        <taxon>Poales</taxon>
        <taxon>Poaceae</taxon>
        <taxon>PACMAD clade</taxon>
        <taxon>Panicoideae</taxon>
        <taxon>Andropogonodae</taxon>
        <taxon>Andropogoneae</taxon>
        <taxon>Sorghinae</taxon>
        <taxon>Sorghum</taxon>
    </lineage>
</organism>
<evidence type="ECO:0000313" key="2">
    <source>
        <dbReference type="Proteomes" id="UP000000768"/>
    </source>
</evidence>
<dbReference type="EMBL" id="CM000767">
    <property type="protein sequence ID" value="KXG23594.1"/>
    <property type="molecule type" value="Genomic_DNA"/>
</dbReference>